<evidence type="ECO:0000313" key="1">
    <source>
        <dbReference type="EMBL" id="MDT8901871.1"/>
    </source>
</evidence>
<reference evidence="1 2" key="1">
    <citation type="submission" date="2023-07" db="EMBL/GenBank/DDBJ databases">
        <title>The novel representative of Negativicutes class, Anaeroselena agilis gen. nov. sp. nov.</title>
        <authorList>
            <person name="Prokofeva M.I."/>
            <person name="Elcheninov A.G."/>
            <person name="Klyukina A."/>
            <person name="Kublanov I.V."/>
            <person name="Frolov E.N."/>
            <person name="Podosokorskaya O.A."/>
        </authorList>
    </citation>
    <scope>NUCLEOTIDE SEQUENCE [LARGE SCALE GENOMIC DNA]</scope>
    <source>
        <strain evidence="1 2">4137-cl</strain>
    </source>
</reference>
<proteinExistence type="predicted"/>
<evidence type="ECO:0000313" key="2">
    <source>
        <dbReference type="Proteomes" id="UP001254848"/>
    </source>
</evidence>
<dbReference type="Proteomes" id="UP001254848">
    <property type="component" value="Unassembled WGS sequence"/>
</dbReference>
<sequence length="89" mass="10428">MERQFLRIVAEHDQDGNIRPLLIKWKDGRCFTVDRVLDVRQAPALAAGGLGIRYHCRIHGKEYYLFCDEGKWFVERPESSRPLREGKGR</sequence>
<accession>A0ABU3NYK5</accession>
<dbReference type="EMBL" id="JAUOZS010000001">
    <property type="protein sequence ID" value="MDT8901871.1"/>
    <property type="molecule type" value="Genomic_DNA"/>
</dbReference>
<gene>
    <name evidence="1" type="ORF">Q4T40_11490</name>
</gene>
<dbReference type="RefSeq" id="WP_413780368.1">
    <property type="nucleotide sequence ID" value="NZ_JAUOZS010000001.1"/>
</dbReference>
<name>A0ABU3NYK5_9FIRM</name>
<protein>
    <submittedName>
        <fullName evidence="1">Uncharacterized protein</fullName>
    </submittedName>
</protein>
<comment type="caution">
    <text evidence="1">The sequence shown here is derived from an EMBL/GenBank/DDBJ whole genome shotgun (WGS) entry which is preliminary data.</text>
</comment>
<organism evidence="1 2">
    <name type="scientific">Anaeroselena agilis</name>
    <dbReference type="NCBI Taxonomy" id="3063788"/>
    <lineage>
        <taxon>Bacteria</taxon>
        <taxon>Bacillati</taxon>
        <taxon>Bacillota</taxon>
        <taxon>Negativicutes</taxon>
        <taxon>Acetonemataceae</taxon>
        <taxon>Anaeroselena</taxon>
    </lineage>
</organism>
<keyword evidence="2" id="KW-1185">Reference proteome</keyword>